<dbReference type="PANTHER" id="PTHR42718:SF1">
    <property type="entry name" value="LOW AFFINITY AMMONIUM TRANSPORTER"/>
    <property type="match status" value="1"/>
</dbReference>
<dbReference type="Proteomes" id="UP001629113">
    <property type="component" value="Unassembled WGS sequence"/>
</dbReference>
<evidence type="ECO:0000256" key="1">
    <source>
        <dbReference type="ARBA" id="ARBA00004141"/>
    </source>
</evidence>
<feature type="transmembrane region" description="Helical" evidence="5">
    <location>
        <begin position="287"/>
        <end position="310"/>
    </location>
</feature>
<evidence type="ECO:0000256" key="5">
    <source>
        <dbReference type="SAM" id="Phobius"/>
    </source>
</evidence>
<reference evidence="7 8" key="1">
    <citation type="submission" date="2024-06" db="EMBL/GenBank/DDBJ databases">
        <title>Complete genome of Phlyctema vagabunda strain 19-DSS-EL-015.</title>
        <authorList>
            <person name="Fiorenzani C."/>
        </authorList>
    </citation>
    <scope>NUCLEOTIDE SEQUENCE [LARGE SCALE GENOMIC DNA]</scope>
    <source>
        <strain evidence="7 8">19-DSS-EL-015</strain>
    </source>
</reference>
<feature type="transmembrane region" description="Helical" evidence="5">
    <location>
        <begin position="448"/>
        <end position="474"/>
    </location>
</feature>
<keyword evidence="2 5" id="KW-0812">Transmembrane</keyword>
<evidence type="ECO:0000256" key="2">
    <source>
        <dbReference type="ARBA" id="ARBA00022692"/>
    </source>
</evidence>
<sequence length="562" mass="60790">MASNPMGANALFSDTSTLDIMALRTLATLAFDTLALDTPPLEMLDSDTEYRTSAEVDLFDLENQDAARDGLPTDVISLVQSQANAQQSFIREALLVAVLCMAQFTTQAGLGQTISSLHIIGNSFDTRNPGQLSWFASAYSLTVGTFILIAGRLGDVFGHKRLLIAGFFWFATWSLIAGFSVYSSMIFFDFCRAMQGIGPAFCLPNAIAIIGRTYPPGRKQEMLFSIFGACAPVGAIFGMTFSAIFAELLWWPWAFWAMAIFCLIIAIAACFIIPYSPAALHDSSVNIWIRIDALGSAFGVIGLVLVNFAWNQGPVAGWGITYVYVLLIVGFLFLGVFGFVESRARYPLLPSEIFNSQTGFVLACISLGWASFGIWMYYIWLILQDLRDVSPLLACGQFAPVAISGTCAALTTGVILSRVTPSSVMLVAMMAFCTGNILVATMPIDQTYWAQTFLSIIITPWGMDMSFPAATILLSNRMPQEHQGLAASLVNTAINYSISIGLGIAGTVETQVFNGGRNRADVLKGFHGALYVGIGLSGMGIIVAFLFGLTERRNAMTEKPSV</sequence>
<dbReference type="Pfam" id="PF07690">
    <property type="entry name" value="MFS_1"/>
    <property type="match status" value="1"/>
</dbReference>
<feature type="transmembrane region" description="Helical" evidence="5">
    <location>
        <begin position="250"/>
        <end position="275"/>
    </location>
</feature>
<name>A0ABR4PL83_9HELO</name>
<feature type="transmembrane region" description="Helical" evidence="5">
    <location>
        <begin position="423"/>
        <end position="442"/>
    </location>
</feature>
<feature type="transmembrane region" description="Helical" evidence="5">
    <location>
        <begin position="193"/>
        <end position="211"/>
    </location>
</feature>
<feature type="transmembrane region" description="Helical" evidence="5">
    <location>
        <begin position="360"/>
        <end position="383"/>
    </location>
</feature>
<organism evidence="7 8">
    <name type="scientific">Phlyctema vagabunda</name>
    <dbReference type="NCBI Taxonomy" id="108571"/>
    <lineage>
        <taxon>Eukaryota</taxon>
        <taxon>Fungi</taxon>
        <taxon>Dikarya</taxon>
        <taxon>Ascomycota</taxon>
        <taxon>Pezizomycotina</taxon>
        <taxon>Leotiomycetes</taxon>
        <taxon>Helotiales</taxon>
        <taxon>Dermateaceae</taxon>
        <taxon>Phlyctema</taxon>
    </lineage>
</organism>
<accession>A0ABR4PL83</accession>
<dbReference type="CDD" id="cd17476">
    <property type="entry name" value="MFS_Amf1_MDR_like"/>
    <property type="match status" value="1"/>
</dbReference>
<feature type="transmembrane region" description="Helical" evidence="5">
    <location>
        <begin position="162"/>
        <end position="187"/>
    </location>
</feature>
<comment type="caution">
    <text evidence="7">The sequence shown here is derived from an EMBL/GenBank/DDBJ whole genome shotgun (WGS) entry which is preliminary data.</text>
</comment>
<evidence type="ECO:0000313" key="8">
    <source>
        <dbReference type="Proteomes" id="UP001629113"/>
    </source>
</evidence>
<evidence type="ECO:0000313" key="7">
    <source>
        <dbReference type="EMBL" id="KAL3424089.1"/>
    </source>
</evidence>
<dbReference type="SUPFAM" id="SSF103473">
    <property type="entry name" value="MFS general substrate transporter"/>
    <property type="match status" value="1"/>
</dbReference>
<gene>
    <name evidence="7" type="ORF">PVAG01_03370</name>
</gene>
<dbReference type="InterPro" id="IPR036259">
    <property type="entry name" value="MFS_trans_sf"/>
</dbReference>
<proteinExistence type="predicted"/>
<feature type="transmembrane region" description="Helical" evidence="5">
    <location>
        <begin position="389"/>
        <end position="416"/>
    </location>
</feature>
<keyword evidence="8" id="KW-1185">Reference proteome</keyword>
<dbReference type="InterPro" id="IPR020846">
    <property type="entry name" value="MFS_dom"/>
</dbReference>
<feature type="transmembrane region" description="Helical" evidence="5">
    <location>
        <begin position="486"/>
        <end position="508"/>
    </location>
</feature>
<evidence type="ECO:0000256" key="3">
    <source>
        <dbReference type="ARBA" id="ARBA00022989"/>
    </source>
</evidence>
<keyword evidence="4 5" id="KW-0472">Membrane</keyword>
<feature type="transmembrane region" description="Helical" evidence="5">
    <location>
        <begin position="94"/>
        <end position="120"/>
    </location>
</feature>
<evidence type="ECO:0000259" key="6">
    <source>
        <dbReference type="PROSITE" id="PS50850"/>
    </source>
</evidence>
<feature type="transmembrane region" description="Helical" evidence="5">
    <location>
        <begin position="132"/>
        <end position="150"/>
    </location>
</feature>
<keyword evidence="3 5" id="KW-1133">Transmembrane helix</keyword>
<protein>
    <submittedName>
        <fullName evidence="7">Drug resistance protein</fullName>
    </submittedName>
</protein>
<feature type="transmembrane region" description="Helical" evidence="5">
    <location>
        <begin position="528"/>
        <end position="549"/>
    </location>
</feature>
<dbReference type="Gene3D" id="1.20.1250.20">
    <property type="entry name" value="MFS general substrate transporter like domains"/>
    <property type="match status" value="2"/>
</dbReference>
<feature type="transmembrane region" description="Helical" evidence="5">
    <location>
        <begin position="223"/>
        <end position="244"/>
    </location>
</feature>
<feature type="domain" description="Major facilitator superfamily (MFS) profile" evidence="6">
    <location>
        <begin position="95"/>
        <end position="552"/>
    </location>
</feature>
<feature type="transmembrane region" description="Helical" evidence="5">
    <location>
        <begin position="316"/>
        <end position="340"/>
    </location>
</feature>
<dbReference type="PROSITE" id="PS50850">
    <property type="entry name" value="MFS"/>
    <property type="match status" value="1"/>
</dbReference>
<dbReference type="PANTHER" id="PTHR42718">
    <property type="entry name" value="MAJOR FACILITATOR SUPERFAMILY MULTIDRUG TRANSPORTER MFSC"/>
    <property type="match status" value="1"/>
</dbReference>
<comment type="subcellular location">
    <subcellularLocation>
        <location evidence="1">Membrane</location>
        <topology evidence="1">Multi-pass membrane protein</topology>
    </subcellularLocation>
</comment>
<dbReference type="InterPro" id="IPR011701">
    <property type="entry name" value="MFS"/>
</dbReference>
<dbReference type="EMBL" id="JBFCZG010000003">
    <property type="protein sequence ID" value="KAL3424089.1"/>
    <property type="molecule type" value="Genomic_DNA"/>
</dbReference>
<evidence type="ECO:0000256" key="4">
    <source>
        <dbReference type="ARBA" id="ARBA00023136"/>
    </source>
</evidence>